<dbReference type="InterPro" id="IPR015424">
    <property type="entry name" value="PyrdxlP-dep_Trfase"/>
</dbReference>
<dbReference type="PANTHER" id="PTHR43643">
    <property type="entry name" value="HISTIDINOL-PHOSPHATE AMINOTRANSFERASE 2"/>
    <property type="match status" value="1"/>
</dbReference>
<proteinExistence type="inferred from homology"/>
<feature type="domain" description="Aminotransferase class I/classII large" evidence="7">
    <location>
        <begin position="76"/>
        <end position="391"/>
    </location>
</feature>
<dbReference type="HAMAP" id="MF_01513">
    <property type="entry name" value="Phe_aminotrans_2"/>
    <property type="match status" value="1"/>
</dbReference>
<keyword evidence="4 6" id="KW-0808">Transferase</keyword>
<dbReference type="CDD" id="cd00609">
    <property type="entry name" value="AAT_like"/>
    <property type="match status" value="1"/>
</dbReference>
<evidence type="ECO:0000259" key="7">
    <source>
        <dbReference type="Pfam" id="PF00155"/>
    </source>
</evidence>
<dbReference type="NCBIfam" id="NF002878">
    <property type="entry name" value="PRK03321.1"/>
    <property type="match status" value="1"/>
</dbReference>
<dbReference type="InterPro" id="IPR015421">
    <property type="entry name" value="PyrdxlP-dep_Trfase_major"/>
</dbReference>
<dbReference type="InterPro" id="IPR001917">
    <property type="entry name" value="Aminotrans_II_pyridoxalP_BS"/>
</dbReference>
<feature type="modified residue" description="N6-(pyridoxal phosphate)lysine" evidence="6">
    <location>
        <position position="269"/>
    </location>
</feature>
<dbReference type="SUPFAM" id="SSF53383">
    <property type="entry name" value="PLP-dependent transferases"/>
    <property type="match status" value="1"/>
</dbReference>
<comment type="cofactor">
    <cofactor evidence="1 6">
        <name>pyridoxal 5'-phosphate</name>
        <dbReference type="ChEBI" id="CHEBI:597326"/>
    </cofactor>
</comment>
<comment type="subunit">
    <text evidence="2 6">Homodimer.</text>
</comment>
<dbReference type="EC" id="2.6.1.57" evidence="6"/>
<organism evidence="8 9">
    <name type="scientific">Gordonia caeni</name>
    <dbReference type="NCBI Taxonomy" id="1007097"/>
    <lineage>
        <taxon>Bacteria</taxon>
        <taxon>Bacillati</taxon>
        <taxon>Actinomycetota</taxon>
        <taxon>Actinomycetes</taxon>
        <taxon>Mycobacteriales</taxon>
        <taxon>Gordoniaceae</taxon>
        <taxon>Gordonia</taxon>
    </lineage>
</organism>
<dbReference type="PROSITE" id="PS00599">
    <property type="entry name" value="AA_TRANSFER_CLASS_2"/>
    <property type="match status" value="1"/>
</dbReference>
<evidence type="ECO:0000256" key="5">
    <source>
        <dbReference type="ARBA" id="ARBA00022898"/>
    </source>
</evidence>
<evidence type="ECO:0000313" key="8">
    <source>
        <dbReference type="EMBL" id="GAA3947625.1"/>
    </source>
</evidence>
<evidence type="ECO:0000256" key="1">
    <source>
        <dbReference type="ARBA" id="ARBA00001933"/>
    </source>
</evidence>
<comment type="function">
    <text evidence="6">Aminotransferase that catalyzes the conversion of aromatic amino acids and 2-oxoglutarate into corresponding aromatic oxo acids and L-glutamate.</text>
</comment>
<dbReference type="Proteomes" id="UP001418444">
    <property type="component" value="Unassembled WGS sequence"/>
</dbReference>
<keyword evidence="9" id="KW-1185">Reference proteome</keyword>
<protein>
    <recommendedName>
        <fullName evidence="6">Aromatic amino acid aminotransferase</fullName>
        <shortName evidence="6">ArAT</shortName>
        <ecNumber evidence="6">2.6.1.57</ecNumber>
    </recommendedName>
</protein>
<sequence>MSPIRPLWHVSWSQVLADSLAVVKGYTRLTHGGKSSEPGVIDAREGPTFDGVTLRIRPDLDSLPAYVPGKTFPGAVKLASNEVTEPPLPAVAEAIAAAAAGINRYPDNGAVALTEELAKELGVTTAEVQAGCGSVTLCQNLITITSGPGDEVLFGWRSFETYPLATRVAGATPVQVPLTGDAVHDLEAMAAAVTDRTRLVFICNPNNPTGTVVEAQALRTFLESVPGDLLVAFDEAYVEYVRADEAHRIDALALRREFPNLVVLRTFSKAYGLAGLRVGYAVADPQVITALGKVHIPFSVNSVAQAAAIAALGAQDQLLARTDAVAVERERVTAALRGFGYRVADSQANFVWLELGADAAPFATAATESGVVVRPFAGEGVRVTVTVPAENDAFLAFARSWIS</sequence>
<accession>A0ABP7NJN8</accession>
<dbReference type="InterPro" id="IPR050106">
    <property type="entry name" value="HistidinolP_aminotransfase"/>
</dbReference>
<dbReference type="Pfam" id="PF00155">
    <property type="entry name" value="Aminotran_1_2"/>
    <property type="match status" value="1"/>
</dbReference>
<dbReference type="HAMAP" id="MF_01023">
    <property type="entry name" value="HisC_aminotrans_2"/>
    <property type="match status" value="1"/>
</dbReference>
<evidence type="ECO:0000256" key="2">
    <source>
        <dbReference type="ARBA" id="ARBA00011738"/>
    </source>
</evidence>
<comment type="caution">
    <text evidence="8">The sequence shown here is derived from an EMBL/GenBank/DDBJ whole genome shotgun (WGS) entry which is preliminary data.</text>
</comment>
<dbReference type="InterPro" id="IPR004839">
    <property type="entry name" value="Aminotransferase_I/II_large"/>
</dbReference>
<dbReference type="PANTHER" id="PTHR43643:SF3">
    <property type="entry name" value="HISTIDINOL-PHOSPHATE AMINOTRANSFERASE"/>
    <property type="match status" value="1"/>
</dbReference>
<dbReference type="EMBL" id="BAAAZW010000001">
    <property type="protein sequence ID" value="GAA3947625.1"/>
    <property type="molecule type" value="Genomic_DNA"/>
</dbReference>
<dbReference type="Gene3D" id="3.40.640.10">
    <property type="entry name" value="Type I PLP-dependent aspartate aminotransferase-like (Major domain)"/>
    <property type="match status" value="1"/>
</dbReference>
<evidence type="ECO:0000256" key="3">
    <source>
        <dbReference type="ARBA" id="ARBA00022576"/>
    </source>
</evidence>
<dbReference type="Gene3D" id="3.90.1150.10">
    <property type="entry name" value="Aspartate Aminotransferase, domain 1"/>
    <property type="match status" value="1"/>
</dbReference>
<evidence type="ECO:0000256" key="6">
    <source>
        <dbReference type="HAMAP-Rule" id="MF_01513"/>
    </source>
</evidence>
<evidence type="ECO:0000256" key="4">
    <source>
        <dbReference type="ARBA" id="ARBA00022679"/>
    </source>
</evidence>
<comment type="similarity">
    <text evidence="6">Belongs to the class-II pyridoxal-phosphate-dependent aminotransferase family.</text>
</comment>
<dbReference type="InterPro" id="IPR024892">
    <property type="entry name" value="ArAT"/>
</dbReference>
<name>A0ABP7NJN8_9ACTN</name>
<keyword evidence="5 6" id="KW-0663">Pyridoxal phosphate</keyword>
<gene>
    <name evidence="8" type="primary">hisC</name>
    <name evidence="6" type="synonym">pat</name>
    <name evidence="8" type="ORF">GCM10022231_00750</name>
</gene>
<dbReference type="NCBIfam" id="TIGR01141">
    <property type="entry name" value="hisC"/>
    <property type="match status" value="1"/>
</dbReference>
<keyword evidence="3 6" id="KW-0032">Aminotransferase</keyword>
<reference evidence="9" key="1">
    <citation type="journal article" date="2019" name="Int. J. Syst. Evol. Microbiol.">
        <title>The Global Catalogue of Microorganisms (GCM) 10K type strain sequencing project: providing services to taxonomists for standard genome sequencing and annotation.</title>
        <authorList>
            <consortium name="The Broad Institute Genomics Platform"/>
            <consortium name="The Broad Institute Genome Sequencing Center for Infectious Disease"/>
            <person name="Wu L."/>
            <person name="Ma J."/>
        </authorList>
    </citation>
    <scope>NUCLEOTIDE SEQUENCE [LARGE SCALE GENOMIC DNA]</scope>
    <source>
        <strain evidence="9">JCM 16923</strain>
    </source>
</reference>
<dbReference type="InterPro" id="IPR015422">
    <property type="entry name" value="PyrdxlP-dep_Trfase_small"/>
</dbReference>
<comment type="catalytic activity">
    <reaction evidence="6">
        <text>an aromatic L-alpha-amino acid + 2-oxoglutarate = an aromatic oxo-acid + L-glutamate</text>
        <dbReference type="Rhea" id="RHEA:17533"/>
        <dbReference type="ChEBI" id="CHEBI:16810"/>
        <dbReference type="ChEBI" id="CHEBI:29985"/>
        <dbReference type="ChEBI" id="CHEBI:73309"/>
        <dbReference type="ChEBI" id="CHEBI:84824"/>
        <dbReference type="EC" id="2.6.1.57"/>
    </reaction>
</comment>
<dbReference type="InterPro" id="IPR005861">
    <property type="entry name" value="HisP_aminotrans"/>
</dbReference>
<evidence type="ECO:0000313" key="9">
    <source>
        <dbReference type="Proteomes" id="UP001418444"/>
    </source>
</evidence>